<proteinExistence type="predicted"/>
<dbReference type="OrthoDB" id="2856616at2759"/>
<dbReference type="AlphaFoldDB" id="A0A0C3NT42"/>
<name>A0A0C3NT42_PISTI</name>
<reference evidence="1 2" key="1">
    <citation type="submission" date="2014-04" db="EMBL/GenBank/DDBJ databases">
        <authorList>
            <consortium name="DOE Joint Genome Institute"/>
            <person name="Kuo A."/>
            <person name="Kohler A."/>
            <person name="Costa M.D."/>
            <person name="Nagy L.G."/>
            <person name="Floudas D."/>
            <person name="Copeland A."/>
            <person name="Barry K.W."/>
            <person name="Cichocki N."/>
            <person name="Veneault-Fourrey C."/>
            <person name="LaButti K."/>
            <person name="Lindquist E.A."/>
            <person name="Lipzen A."/>
            <person name="Lundell T."/>
            <person name="Morin E."/>
            <person name="Murat C."/>
            <person name="Sun H."/>
            <person name="Tunlid A."/>
            <person name="Henrissat B."/>
            <person name="Grigoriev I.V."/>
            <person name="Hibbett D.S."/>
            <person name="Martin F."/>
            <person name="Nordberg H.P."/>
            <person name="Cantor M.N."/>
            <person name="Hua S.X."/>
        </authorList>
    </citation>
    <scope>NUCLEOTIDE SEQUENCE [LARGE SCALE GENOMIC DNA]</scope>
    <source>
        <strain evidence="1 2">Marx 270</strain>
    </source>
</reference>
<gene>
    <name evidence="1" type="ORF">M404DRAFT_31397</name>
</gene>
<dbReference type="SUPFAM" id="SSF52047">
    <property type="entry name" value="RNI-like"/>
    <property type="match status" value="1"/>
</dbReference>
<protein>
    <recommendedName>
        <fullName evidence="3">F-box domain-containing protein</fullName>
    </recommendedName>
</protein>
<accession>A0A0C3NT42</accession>
<dbReference type="EMBL" id="KN832016">
    <property type="protein sequence ID" value="KIN98393.1"/>
    <property type="molecule type" value="Genomic_DNA"/>
</dbReference>
<organism evidence="1 2">
    <name type="scientific">Pisolithus tinctorius Marx 270</name>
    <dbReference type="NCBI Taxonomy" id="870435"/>
    <lineage>
        <taxon>Eukaryota</taxon>
        <taxon>Fungi</taxon>
        <taxon>Dikarya</taxon>
        <taxon>Basidiomycota</taxon>
        <taxon>Agaricomycotina</taxon>
        <taxon>Agaricomycetes</taxon>
        <taxon>Agaricomycetidae</taxon>
        <taxon>Boletales</taxon>
        <taxon>Sclerodermatineae</taxon>
        <taxon>Pisolithaceae</taxon>
        <taxon>Pisolithus</taxon>
    </lineage>
</organism>
<evidence type="ECO:0000313" key="2">
    <source>
        <dbReference type="Proteomes" id="UP000054217"/>
    </source>
</evidence>
<dbReference type="Proteomes" id="UP000054217">
    <property type="component" value="Unassembled WGS sequence"/>
</dbReference>
<evidence type="ECO:0000313" key="1">
    <source>
        <dbReference type="EMBL" id="KIN98393.1"/>
    </source>
</evidence>
<sequence>MDFTGHSKDWVVTMLDRSTPHVFDIGWEHCFNLESDVRRITNHLCHAIRFLHRVHEVHLYAPPGSITGVMTCCPSSAPYLETIVLISSEDEGTDQVTELPAQIFELHAPHLRTLHIGGLRMQWGRLDACNFQNLRHFEIYHLPESSRPSLEVVMTILMQLPCLKNLVLCEALQDSILRNHLTHHFFPCHTTLVLEAPVAHTVCLLEAVDVSHLKTLKVFARTFHMQTDSTDLARFFSLIRTKVQSTTYCMMQIYCDEESVHMVGLPKMFLHDEASGDQRIFMLFAEWTRSGFATVDGAVAANAFMRLWYHLSSPCVQSLHCQISPYWNDRVAPATWPEILAWYPAVEHVSIFGMPPSGLLEALLWRPDSASSSTILHTPALPRLSSIHLKSIPSPHVLGEHLMRPPMPPAAATL</sequence>
<reference evidence="2" key="2">
    <citation type="submission" date="2015-01" db="EMBL/GenBank/DDBJ databases">
        <title>Evolutionary Origins and Diversification of the Mycorrhizal Mutualists.</title>
        <authorList>
            <consortium name="DOE Joint Genome Institute"/>
            <consortium name="Mycorrhizal Genomics Consortium"/>
            <person name="Kohler A."/>
            <person name="Kuo A."/>
            <person name="Nagy L.G."/>
            <person name="Floudas D."/>
            <person name="Copeland A."/>
            <person name="Barry K.W."/>
            <person name="Cichocki N."/>
            <person name="Veneault-Fourrey C."/>
            <person name="LaButti K."/>
            <person name="Lindquist E.A."/>
            <person name="Lipzen A."/>
            <person name="Lundell T."/>
            <person name="Morin E."/>
            <person name="Murat C."/>
            <person name="Riley R."/>
            <person name="Ohm R."/>
            <person name="Sun H."/>
            <person name="Tunlid A."/>
            <person name="Henrissat B."/>
            <person name="Grigoriev I.V."/>
            <person name="Hibbett D.S."/>
            <person name="Martin F."/>
        </authorList>
    </citation>
    <scope>NUCLEOTIDE SEQUENCE [LARGE SCALE GENOMIC DNA]</scope>
    <source>
        <strain evidence="2">Marx 270</strain>
    </source>
</reference>
<dbReference type="InParanoid" id="A0A0C3NT42"/>
<dbReference type="HOGENOM" id="CLU_664142_0_0_1"/>
<evidence type="ECO:0008006" key="3">
    <source>
        <dbReference type="Google" id="ProtNLM"/>
    </source>
</evidence>
<keyword evidence="2" id="KW-1185">Reference proteome</keyword>